<evidence type="ECO:0000259" key="1">
    <source>
        <dbReference type="Pfam" id="PF16363"/>
    </source>
</evidence>
<dbReference type="InterPro" id="IPR016040">
    <property type="entry name" value="NAD(P)-bd_dom"/>
</dbReference>
<dbReference type="CDD" id="cd05252">
    <property type="entry name" value="CDP_GD_SDR_e"/>
    <property type="match status" value="1"/>
</dbReference>
<protein>
    <submittedName>
        <fullName evidence="2">CDP-glucose 4,6-dehydratase</fullName>
    </submittedName>
</protein>
<dbReference type="Gene3D" id="3.40.50.720">
    <property type="entry name" value="NAD(P)-binding Rossmann-like Domain"/>
    <property type="match status" value="1"/>
</dbReference>
<reference evidence="2 3" key="1">
    <citation type="submission" date="2018-06" db="EMBL/GenBank/DDBJ databases">
        <title>Genomic Encyclopedia of Archaeal and Bacterial Type Strains, Phase II (KMG-II): from individual species to whole genera.</title>
        <authorList>
            <person name="Goeker M."/>
        </authorList>
    </citation>
    <scope>NUCLEOTIDE SEQUENCE [LARGE SCALE GENOMIC DNA]</scope>
    <source>
        <strain evidence="2 3">DSM 25663</strain>
    </source>
</reference>
<comment type="caution">
    <text evidence="2">The sequence shown here is derived from an EMBL/GenBank/DDBJ whole genome shotgun (WGS) entry which is preliminary data.</text>
</comment>
<accession>A0A328YZB2</accession>
<dbReference type="Pfam" id="PF16363">
    <property type="entry name" value="GDP_Man_Dehyd"/>
    <property type="match status" value="1"/>
</dbReference>
<dbReference type="InterPro" id="IPR013445">
    <property type="entry name" value="CDP_4_6_deHydtase"/>
</dbReference>
<name>A0A328YZB2_9FLAO</name>
<dbReference type="NCBIfam" id="TIGR02622">
    <property type="entry name" value="CDP_4_6_dhtase"/>
    <property type="match status" value="1"/>
</dbReference>
<evidence type="ECO:0000313" key="2">
    <source>
        <dbReference type="EMBL" id="RAR75416.1"/>
    </source>
</evidence>
<gene>
    <name evidence="2" type="ORF">CLV55_101111</name>
</gene>
<dbReference type="OrthoDB" id="9779041at2"/>
<dbReference type="EMBL" id="QLSZ01000001">
    <property type="protein sequence ID" value="RAR75416.1"/>
    <property type="molecule type" value="Genomic_DNA"/>
</dbReference>
<sequence>MENMVNFETLFGGIYKGKKVLLTGHTGFKGSWLALWLEKMGAEVYGYALKNEDLNHLDLLSLNITQKIDDLRNLKALQNYFHEVQPDIVFHLAAQALVRASYNDPIDTFSSNVMGTLHVFEACRKTPSVKAIVNVTSDKCYENKEWQWGYRENEPMGGYDPYSASKGCAELLTSSYRNSYFNTDYFGVKHQVLLASGRAGNVIGGGDWAADRLIPDIVRATANHEAVKIRNPRATRPWQHVLEPLSGYLTLGWKLLEQDVATAEGWNFGPDLSSNLPVEDIIRLSVNQWDAISIEYSKDPNDHHEANLLMLDCSKATKQLKWKAVWGIEKTMEKTIGWYHDYYINSKVNSISDLESYVSEAKHAKIVWAQ</sequence>
<evidence type="ECO:0000313" key="3">
    <source>
        <dbReference type="Proteomes" id="UP000248840"/>
    </source>
</evidence>
<dbReference type="RefSeq" id="WP_112111791.1">
    <property type="nucleotide sequence ID" value="NZ_QLSZ01000001.1"/>
</dbReference>
<dbReference type="SUPFAM" id="SSF51735">
    <property type="entry name" value="NAD(P)-binding Rossmann-fold domains"/>
    <property type="match status" value="1"/>
</dbReference>
<dbReference type="AlphaFoldDB" id="A0A328YZB2"/>
<dbReference type="InterPro" id="IPR036291">
    <property type="entry name" value="NAD(P)-bd_dom_sf"/>
</dbReference>
<dbReference type="Gene3D" id="3.90.25.10">
    <property type="entry name" value="UDP-galactose 4-epimerase, domain 1"/>
    <property type="match status" value="1"/>
</dbReference>
<organism evidence="2 3">
    <name type="scientific">Flavobacterium aciduliphilum</name>
    <dbReference type="NCBI Taxonomy" id="1101402"/>
    <lineage>
        <taxon>Bacteria</taxon>
        <taxon>Pseudomonadati</taxon>
        <taxon>Bacteroidota</taxon>
        <taxon>Flavobacteriia</taxon>
        <taxon>Flavobacteriales</taxon>
        <taxon>Flavobacteriaceae</taxon>
        <taxon>Flavobacterium</taxon>
    </lineage>
</organism>
<proteinExistence type="predicted"/>
<keyword evidence="3" id="KW-1185">Reference proteome</keyword>
<dbReference type="PANTHER" id="PTHR43000">
    <property type="entry name" value="DTDP-D-GLUCOSE 4,6-DEHYDRATASE-RELATED"/>
    <property type="match status" value="1"/>
</dbReference>
<dbReference type="Proteomes" id="UP000248840">
    <property type="component" value="Unassembled WGS sequence"/>
</dbReference>
<feature type="domain" description="NAD(P)-binding" evidence="1">
    <location>
        <begin position="21"/>
        <end position="335"/>
    </location>
</feature>